<accession>A0A1M4WFG7</accession>
<organism evidence="1 2">
    <name type="scientific">Alkalibacter saccharofermentans DSM 14828</name>
    <dbReference type="NCBI Taxonomy" id="1120975"/>
    <lineage>
        <taxon>Bacteria</taxon>
        <taxon>Bacillati</taxon>
        <taxon>Bacillota</taxon>
        <taxon>Clostridia</taxon>
        <taxon>Eubacteriales</taxon>
        <taxon>Eubacteriaceae</taxon>
        <taxon>Alkalibacter</taxon>
    </lineage>
</organism>
<protein>
    <submittedName>
        <fullName evidence="1">Uncharacterized protein</fullName>
    </submittedName>
</protein>
<dbReference type="Proteomes" id="UP000184251">
    <property type="component" value="Unassembled WGS sequence"/>
</dbReference>
<gene>
    <name evidence="1" type="ORF">SAMN02746064_01221</name>
</gene>
<keyword evidence="2" id="KW-1185">Reference proteome</keyword>
<proteinExistence type="predicted"/>
<dbReference type="RefSeq" id="WP_073270200.1">
    <property type="nucleotide sequence ID" value="NZ_FQTU01000007.1"/>
</dbReference>
<dbReference type="OrthoDB" id="594021at2"/>
<evidence type="ECO:0000313" key="1">
    <source>
        <dbReference type="EMBL" id="SHE79917.1"/>
    </source>
</evidence>
<reference evidence="1 2" key="1">
    <citation type="submission" date="2016-11" db="EMBL/GenBank/DDBJ databases">
        <authorList>
            <person name="Jaros S."/>
            <person name="Januszkiewicz K."/>
            <person name="Wedrychowicz H."/>
        </authorList>
    </citation>
    <scope>NUCLEOTIDE SEQUENCE [LARGE SCALE GENOMIC DNA]</scope>
    <source>
        <strain evidence="1 2">DSM 14828</strain>
    </source>
</reference>
<name>A0A1M4WFG7_9FIRM</name>
<dbReference type="AlphaFoldDB" id="A0A1M4WFG7"/>
<dbReference type="EMBL" id="FQTU01000007">
    <property type="protein sequence ID" value="SHE79917.1"/>
    <property type="molecule type" value="Genomic_DNA"/>
</dbReference>
<sequence>MKEYATKYGLLKDISHPVYHKDGSLSRCGLLEPVTLQTPIGPLVPLCDFYGRRSKSDSVSFYADGSLKSICFHSQKLIHTYIGEVPAEKAIFYPSGKIKRLFPLDGAVTGFWTEQDESALISPIKININKTALNVKLIGLYFYEIGSLKSLTLWPGEIKEILMPWGNMTIRCGISFYEDGSIKSVEPAYPYPIVTPVGKIAAYDNNPLGVNGDLNSLKFFPDGQLESITTDMNLIEVYKEGKLVNIASPKLIRSFSDPQKKELSPLKLSFGKEAQSVSIDDIEYFIPDFDFKIKSYIPPAGLCGDCSSCNACG</sequence>
<evidence type="ECO:0000313" key="2">
    <source>
        <dbReference type="Proteomes" id="UP000184251"/>
    </source>
</evidence>